<sequence>MCGRRVGRGSQQGGGICGRLRDYRLSGPWKRSVPEKNIYERRGRDSVACPALNLSSEPNIFHKKRLTPPMNRMHGAVQ</sequence>
<accession>A0A5B7E7Y2</accession>
<comment type="caution">
    <text evidence="1">The sequence shown here is derived from an EMBL/GenBank/DDBJ whole genome shotgun (WGS) entry which is preliminary data.</text>
</comment>
<evidence type="ECO:0000313" key="2">
    <source>
        <dbReference type="Proteomes" id="UP000324222"/>
    </source>
</evidence>
<dbReference type="Proteomes" id="UP000324222">
    <property type="component" value="Unassembled WGS sequence"/>
</dbReference>
<dbReference type="AlphaFoldDB" id="A0A5B7E7Y2"/>
<dbReference type="EMBL" id="VSRR010001981">
    <property type="protein sequence ID" value="MPC28864.1"/>
    <property type="molecule type" value="Genomic_DNA"/>
</dbReference>
<proteinExistence type="predicted"/>
<reference evidence="1 2" key="1">
    <citation type="submission" date="2019-05" db="EMBL/GenBank/DDBJ databases">
        <title>Another draft genome of Portunus trituberculatus and its Hox gene families provides insights of decapod evolution.</title>
        <authorList>
            <person name="Jeong J.-H."/>
            <person name="Song I."/>
            <person name="Kim S."/>
            <person name="Choi T."/>
            <person name="Kim D."/>
            <person name="Ryu S."/>
            <person name="Kim W."/>
        </authorList>
    </citation>
    <scope>NUCLEOTIDE SEQUENCE [LARGE SCALE GENOMIC DNA]</scope>
    <source>
        <tissue evidence="1">Muscle</tissue>
    </source>
</reference>
<keyword evidence="2" id="KW-1185">Reference proteome</keyword>
<gene>
    <name evidence="1" type="ORF">E2C01_022078</name>
</gene>
<evidence type="ECO:0000313" key="1">
    <source>
        <dbReference type="EMBL" id="MPC28864.1"/>
    </source>
</evidence>
<organism evidence="1 2">
    <name type="scientific">Portunus trituberculatus</name>
    <name type="common">Swimming crab</name>
    <name type="synonym">Neptunus trituberculatus</name>
    <dbReference type="NCBI Taxonomy" id="210409"/>
    <lineage>
        <taxon>Eukaryota</taxon>
        <taxon>Metazoa</taxon>
        <taxon>Ecdysozoa</taxon>
        <taxon>Arthropoda</taxon>
        <taxon>Crustacea</taxon>
        <taxon>Multicrustacea</taxon>
        <taxon>Malacostraca</taxon>
        <taxon>Eumalacostraca</taxon>
        <taxon>Eucarida</taxon>
        <taxon>Decapoda</taxon>
        <taxon>Pleocyemata</taxon>
        <taxon>Brachyura</taxon>
        <taxon>Eubrachyura</taxon>
        <taxon>Portunoidea</taxon>
        <taxon>Portunidae</taxon>
        <taxon>Portuninae</taxon>
        <taxon>Portunus</taxon>
    </lineage>
</organism>
<protein>
    <submittedName>
        <fullName evidence="1">Uncharacterized protein</fullName>
    </submittedName>
</protein>
<name>A0A5B7E7Y2_PORTR</name>